<reference evidence="2 3" key="1">
    <citation type="submission" date="2016-11" db="EMBL/GenBank/DDBJ databases">
        <authorList>
            <person name="Jaros S."/>
            <person name="Januszkiewicz K."/>
            <person name="Wedrychowicz H."/>
        </authorList>
    </citation>
    <scope>NUCLEOTIDE SEQUENCE [LARGE SCALE GENOMIC DNA]</scope>
    <source>
        <strain evidence="2">NVI 5450</strain>
    </source>
</reference>
<accession>A0A1L0F883</accession>
<evidence type="ECO:0000313" key="2">
    <source>
        <dbReference type="EMBL" id="SGZ18959.1"/>
    </source>
</evidence>
<dbReference type="EMBL" id="FPLD01000136">
    <property type="protein sequence ID" value="SGZ18959.1"/>
    <property type="molecule type" value="Genomic_DNA"/>
</dbReference>
<name>A0A1L0F883_9GAMM</name>
<keyword evidence="1" id="KW-0812">Transmembrane</keyword>
<dbReference type="AlphaFoldDB" id="A0A1L0F883"/>
<feature type="transmembrane region" description="Helical" evidence="1">
    <location>
        <begin position="115"/>
        <end position="134"/>
    </location>
</feature>
<dbReference type="OrthoDB" id="5457135at2"/>
<keyword evidence="1" id="KW-0472">Membrane</keyword>
<protein>
    <submittedName>
        <fullName evidence="2">Putative membrane protein</fullName>
    </submittedName>
</protein>
<evidence type="ECO:0000256" key="1">
    <source>
        <dbReference type="SAM" id="Phobius"/>
    </source>
</evidence>
<keyword evidence="1" id="KW-1133">Transmembrane helix</keyword>
<dbReference type="Proteomes" id="UP000183794">
    <property type="component" value="Unassembled WGS sequence"/>
</dbReference>
<gene>
    <name evidence="2" type="ORF">NVI5450_4708</name>
</gene>
<feature type="transmembrane region" description="Helical" evidence="1">
    <location>
        <begin position="82"/>
        <end position="103"/>
    </location>
</feature>
<evidence type="ECO:0000313" key="3">
    <source>
        <dbReference type="Proteomes" id="UP000183794"/>
    </source>
</evidence>
<organism evidence="2 3">
    <name type="scientific">Moritella viscosa</name>
    <dbReference type="NCBI Taxonomy" id="80854"/>
    <lineage>
        <taxon>Bacteria</taxon>
        <taxon>Pseudomonadati</taxon>
        <taxon>Pseudomonadota</taxon>
        <taxon>Gammaproteobacteria</taxon>
        <taxon>Alteromonadales</taxon>
        <taxon>Moritellaceae</taxon>
        <taxon>Moritella</taxon>
    </lineage>
</organism>
<sequence length="141" mass="15358">MSTNVLLSIAAVLNAIVALLHIGCIYFGANWYRFMGAGEEMATLAERSSIQPTLITSFIVLVFSIWTAYALSGAGVISQLPLLSWVLSAITAIYLLRGVAGFFFYANPLGRTPEFWLWSSAICVALGLVHMIGLKQVWAQI</sequence>
<feature type="transmembrane region" description="Helical" evidence="1">
    <location>
        <begin position="7"/>
        <end position="29"/>
    </location>
</feature>
<proteinExistence type="predicted"/>
<feature type="transmembrane region" description="Helical" evidence="1">
    <location>
        <begin position="49"/>
        <end position="70"/>
    </location>
</feature>
<dbReference type="RefSeq" id="WP_075518588.1">
    <property type="nucleotide sequence ID" value="NZ_FPLD01000136.1"/>
</dbReference>